<comment type="similarity">
    <text evidence="2 7">Belongs to the precorrin methyltransferase family.</text>
</comment>
<dbReference type="SUPFAM" id="SSF53790">
    <property type="entry name" value="Tetrapyrrole methylase"/>
    <property type="match status" value="1"/>
</dbReference>
<evidence type="ECO:0000259" key="8">
    <source>
        <dbReference type="Pfam" id="PF00590"/>
    </source>
</evidence>
<dbReference type="Pfam" id="PF00590">
    <property type="entry name" value="TP_methylase"/>
    <property type="match status" value="1"/>
</dbReference>
<dbReference type="PANTHER" id="PTHR45790">
    <property type="entry name" value="SIROHEME SYNTHASE-RELATED"/>
    <property type="match status" value="1"/>
</dbReference>
<dbReference type="InterPro" id="IPR014777">
    <property type="entry name" value="4pyrrole_Mease_sub1"/>
</dbReference>
<dbReference type="RefSeq" id="WP_210684391.1">
    <property type="nucleotide sequence ID" value="NZ_CAJLOJ010000010.1"/>
</dbReference>
<sequence>MIYFIGAGPGAADLITVKGKELLEKADLVIYAGSLVNPELLKYCKPECTIMNSATMTLEEVIAAMVPAAQAGQLVVRLHTGDPSVYGAHREQIDLLRSYNLDYEVVPGVSSFCAAAACLKAEYTLPNVSQSVIITRMEGRTPVPSHQKIADYAAHKATMVIFLSSGMLEKLQTELVRGGYRNDTPAAIVYKASWPDEKVIRCTVGTLAENAAKYGINKTALITVGGFLGNAYDRSELYNPTFAHGFREADPTKLDVKPEVK</sequence>
<dbReference type="UniPathway" id="UPA00148"/>
<evidence type="ECO:0000256" key="5">
    <source>
        <dbReference type="ARBA" id="ARBA00022679"/>
    </source>
</evidence>
<reference evidence="9 10" key="1">
    <citation type="journal article" date="2016" name="Nat. Biotechnol.">
        <title>Measurement of bacterial replication rates in microbial communities.</title>
        <authorList>
            <person name="Brown C.T."/>
            <person name="Olm M.R."/>
            <person name="Thomas B.C."/>
            <person name="Banfield J.F."/>
        </authorList>
    </citation>
    <scope>NUCLEOTIDE SEQUENCE [LARGE SCALE GENOMIC DNA]</scope>
    <source>
        <strain evidence="9">46_33</strain>
    </source>
</reference>
<keyword evidence="6" id="KW-0949">S-adenosyl-L-methionine</keyword>
<dbReference type="CDD" id="cd11641">
    <property type="entry name" value="Precorrin-4_C11-MT"/>
    <property type="match status" value="1"/>
</dbReference>
<dbReference type="PROSITE" id="PS00840">
    <property type="entry name" value="SUMT_2"/>
    <property type="match status" value="1"/>
</dbReference>
<evidence type="ECO:0000256" key="2">
    <source>
        <dbReference type="ARBA" id="ARBA00005879"/>
    </source>
</evidence>
<protein>
    <submittedName>
        <fullName evidence="9">Precorrin-4 C(11)-methyltransferase</fullName>
    </submittedName>
</protein>
<organism evidence="9 10">
    <name type="scientific">Phascolarctobacterium succinatutens</name>
    <dbReference type="NCBI Taxonomy" id="626940"/>
    <lineage>
        <taxon>Bacteria</taxon>
        <taxon>Bacillati</taxon>
        <taxon>Bacillota</taxon>
        <taxon>Negativicutes</taxon>
        <taxon>Acidaminococcales</taxon>
        <taxon>Acidaminococcaceae</taxon>
        <taxon>Phascolarctobacterium</taxon>
    </lineage>
</organism>
<keyword evidence="3" id="KW-0169">Cobalamin biosynthesis</keyword>
<proteinExistence type="inferred from homology"/>
<dbReference type="Proteomes" id="UP000186777">
    <property type="component" value="Unassembled WGS sequence"/>
</dbReference>
<comment type="pathway">
    <text evidence="1">Cofactor biosynthesis; adenosylcobalamin biosynthesis.</text>
</comment>
<dbReference type="InterPro" id="IPR014776">
    <property type="entry name" value="4pyrrole_Mease_sub2"/>
</dbReference>
<dbReference type="GO" id="GO:0032259">
    <property type="term" value="P:methylation"/>
    <property type="evidence" value="ECO:0007669"/>
    <property type="project" value="UniProtKB-KW"/>
</dbReference>
<evidence type="ECO:0000256" key="1">
    <source>
        <dbReference type="ARBA" id="ARBA00004953"/>
    </source>
</evidence>
<dbReference type="PROSITE" id="PS00839">
    <property type="entry name" value="SUMT_1"/>
    <property type="match status" value="1"/>
</dbReference>
<dbReference type="InterPro" id="IPR035996">
    <property type="entry name" value="4pyrrol_Methylase_sf"/>
</dbReference>
<name>A0A1Q6R2H9_9FIRM</name>
<dbReference type="GO" id="GO:0046026">
    <property type="term" value="F:precorrin-4 C11-methyltransferase activity"/>
    <property type="evidence" value="ECO:0007669"/>
    <property type="project" value="InterPro"/>
</dbReference>
<dbReference type="InterPro" id="IPR000878">
    <property type="entry name" value="4pyrrol_Mease"/>
</dbReference>
<dbReference type="Gene3D" id="3.30.950.10">
    <property type="entry name" value="Methyltransferase, Cobalt-precorrin-4 Transmethylase, Domain 2"/>
    <property type="match status" value="1"/>
</dbReference>
<dbReference type="InterPro" id="IPR006362">
    <property type="entry name" value="Cbl_synth_CobM/CibF"/>
</dbReference>
<feature type="domain" description="Tetrapyrrole methylase" evidence="8">
    <location>
        <begin position="1"/>
        <end position="207"/>
    </location>
</feature>
<evidence type="ECO:0000256" key="6">
    <source>
        <dbReference type="ARBA" id="ARBA00022691"/>
    </source>
</evidence>
<dbReference type="STRING" id="626940.BHW43_09615"/>
<dbReference type="AlphaFoldDB" id="A0A1Q6R2H9"/>
<gene>
    <name evidence="9" type="ORF">BHW43_09615</name>
</gene>
<accession>A0A1Q6R2H9</accession>
<dbReference type="Gene3D" id="3.40.1010.10">
    <property type="entry name" value="Cobalt-precorrin-4 Transmethylase, Domain 1"/>
    <property type="match status" value="1"/>
</dbReference>
<evidence type="ECO:0000256" key="7">
    <source>
        <dbReference type="RuleBase" id="RU003960"/>
    </source>
</evidence>
<dbReference type="NCBIfam" id="TIGR01465">
    <property type="entry name" value="cobM_cbiF"/>
    <property type="match status" value="1"/>
</dbReference>
<dbReference type="EMBL" id="MNTG01000044">
    <property type="protein sequence ID" value="OLA36559.1"/>
    <property type="molecule type" value="Genomic_DNA"/>
</dbReference>
<evidence type="ECO:0000256" key="4">
    <source>
        <dbReference type="ARBA" id="ARBA00022603"/>
    </source>
</evidence>
<comment type="caution">
    <text evidence="9">The sequence shown here is derived from an EMBL/GenBank/DDBJ whole genome shotgun (WGS) entry which is preliminary data.</text>
</comment>
<dbReference type="PANTHER" id="PTHR45790:SF4">
    <property type="entry name" value="COBALT-PRECORRIN-4 C(11)-METHYLTRANSFERASE"/>
    <property type="match status" value="1"/>
</dbReference>
<dbReference type="InterPro" id="IPR003043">
    <property type="entry name" value="Uropor_MeTrfase_CS"/>
</dbReference>
<evidence type="ECO:0000313" key="9">
    <source>
        <dbReference type="EMBL" id="OLA36559.1"/>
    </source>
</evidence>
<evidence type="ECO:0000313" key="10">
    <source>
        <dbReference type="Proteomes" id="UP000186777"/>
    </source>
</evidence>
<keyword evidence="4 7" id="KW-0489">Methyltransferase</keyword>
<keyword evidence="5 7" id="KW-0808">Transferase</keyword>
<evidence type="ECO:0000256" key="3">
    <source>
        <dbReference type="ARBA" id="ARBA00022573"/>
    </source>
</evidence>
<dbReference type="InterPro" id="IPR050161">
    <property type="entry name" value="Siro_Cobalamin_biosynth"/>
</dbReference>
<dbReference type="GO" id="GO:0009236">
    <property type="term" value="P:cobalamin biosynthetic process"/>
    <property type="evidence" value="ECO:0007669"/>
    <property type="project" value="UniProtKB-UniPathway"/>
</dbReference>